<evidence type="ECO:0000256" key="1">
    <source>
        <dbReference type="SAM" id="Phobius"/>
    </source>
</evidence>
<evidence type="ECO:0000313" key="3">
    <source>
        <dbReference type="Proteomes" id="UP000199208"/>
    </source>
</evidence>
<protein>
    <submittedName>
        <fullName evidence="2">Uncharacterized membrane protein YsdA, DUF1294 family</fullName>
    </submittedName>
</protein>
<keyword evidence="1" id="KW-0812">Transmembrane</keyword>
<dbReference type="InterPro" id="IPR010718">
    <property type="entry name" value="DUF1294"/>
</dbReference>
<feature type="transmembrane region" description="Helical" evidence="1">
    <location>
        <begin position="6"/>
        <end position="22"/>
    </location>
</feature>
<dbReference type="Pfam" id="PF06961">
    <property type="entry name" value="DUF1294"/>
    <property type="match status" value="1"/>
</dbReference>
<dbReference type="EMBL" id="FMWL01000003">
    <property type="protein sequence ID" value="SCZ77674.1"/>
    <property type="molecule type" value="Genomic_DNA"/>
</dbReference>
<dbReference type="STRING" id="1120920.SAMN03080599_00872"/>
<feature type="transmembrane region" description="Helical" evidence="1">
    <location>
        <begin position="67"/>
        <end position="88"/>
    </location>
</feature>
<dbReference type="Proteomes" id="UP000199208">
    <property type="component" value="Unassembled WGS sequence"/>
</dbReference>
<sequence length="91" mass="10638">MPPLLLYYLLLINLIAWMLCWYDKRAAIRQNWRVRERTLLLYAAAGGSAGLYLGMKTFRHKTKHLKFTVLVPLLLLIQSAGLVWFFVIRTS</sequence>
<dbReference type="RefSeq" id="WP_092589672.1">
    <property type="nucleotide sequence ID" value="NZ_FMWL01000003.1"/>
</dbReference>
<keyword evidence="1" id="KW-1133">Transmembrane helix</keyword>
<evidence type="ECO:0000313" key="2">
    <source>
        <dbReference type="EMBL" id="SCZ77674.1"/>
    </source>
</evidence>
<dbReference type="AlphaFoldDB" id="A0A1G5RUA5"/>
<keyword evidence="1" id="KW-0472">Membrane</keyword>
<reference evidence="2 3" key="1">
    <citation type="submission" date="2016-10" db="EMBL/GenBank/DDBJ databases">
        <authorList>
            <person name="de Groot N.N."/>
        </authorList>
    </citation>
    <scope>NUCLEOTIDE SEQUENCE [LARGE SCALE GENOMIC DNA]</scope>
    <source>
        <strain evidence="2 3">DSM 2784</strain>
    </source>
</reference>
<accession>A0A1G5RUA5</accession>
<name>A0A1G5RUA5_9FIRM</name>
<gene>
    <name evidence="2" type="ORF">SAMN03080599_00872</name>
</gene>
<keyword evidence="3" id="KW-1185">Reference proteome</keyword>
<proteinExistence type="predicted"/>
<feature type="transmembrane region" description="Helical" evidence="1">
    <location>
        <begin position="38"/>
        <end position="55"/>
    </location>
</feature>
<organism evidence="2 3">
    <name type="scientific">Acidaminobacter hydrogenoformans DSM 2784</name>
    <dbReference type="NCBI Taxonomy" id="1120920"/>
    <lineage>
        <taxon>Bacteria</taxon>
        <taxon>Bacillati</taxon>
        <taxon>Bacillota</taxon>
        <taxon>Clostridia</taxon>
        <taxon>Peptostreptococcales</taxon>
        <taxon>Acidaminobacteraceae</taxon>
        <taxon>Acidaminobacter</taxon>
    </lineage>
</organism>